<evidence type="ECO:0000313" key="2">
    <source>
        <dbReference type="EMBL" id="PFH31934.1"/>
    </source>
</evidence>
<comment type="caution">
    <text evidence="2">The sequence shown here is derived from an EMBL/GenBank/DDBJ whole genome shotgun (WGS) entry which is preliminary data.</text>
</comment>
<feature type="compositionally biased region" description="Low complexity" evidence="1">
    <location>
        <begin position="138"/>
        <end position="152"/>
    </location>
</feature>
<feature type="region of interest" description="Disordered" evidence="1">
    <location>
        <begin position="411"/>
        <end position="433"/>
    </location>
</feature>
<dbReference type="VEuPathDB" id="ToxoDB:BESB_024260"/>
<accession>A0A2A9M3Y9</accession>
<feature type="compositionally biased region" description="Basic and acidic residues" evidence="1">
    <location>
        <begin position="412"/>
        <end position="425"/>
    </location>
</feature>
<feature type="region of interest" description="Disordered" evidence="1">
    <location>
        <begin position="222"/>
        <end position="246"/>
    </location>
</feature>
<evidence type="ECO:0000313" key="3">
    <source>
        <dbReference type="Proteomes" id="UP000224006"/>
    </source>
</evidence>
<dbReference type="GeneID" id="40307486"/>
<dbReference type="KEGG" id="bbes:BESB_024260"/>
<proteinExistence type="predicted"/>
<feature type="region of interest" description="Disordered" evidence="1">
    <location>
        <begin position="321"/>
        <end position="343"/>
    </location>
</feature>
<name>A0A2A9M3Y9_BESBE</name>
<feature type="region of interest" description="Disordered" evidence="1">
    <location>
        <begin position="583"/>
        <end position="667"/>
    </location>
</feature>
<sequence>MAESAAETLESSTAELLLSGRKNLLAAQSEGACSERGSSQTTEASSVETSNHEELLSVHDATCPMEAARISAFSHEEQLDSRSGRAASGESQLQGGLPLDRLVALSSSVCDFRENSSNQTFVAPECGSSAPCEPAPRGPAAGSSSSSTATQGRARRDSDPAVSVEGSAEPARAKECGTSVSGAEEPHMPDYTLSGEPIALRKTLHRPRDNWLKGETLGLYMPATGASSPTPSVEAKPSPRASGEAWNGHACATREVPDGEIHSSHEFQEGELLALSPEVLAKHILSLRAHLTDCQKQLVEANVKLVKSELNVKELEQRVQKKLHPEETDASPAKAADAATEEDELAAMQEEVDQLKAQLRIANSTADYLQKALRDRSNREMELKNHIAALTAVNKDMQQQACALTRMQASLTKDKQRAPQDEARSRRSSLATTRLSRLPEDDSLCALPLRRQSWGSSAGASAPDRKVQFDVCPVLGAVHYVPVRTCPVDVALAAFVNQRINKILFTRVRPGLYLYGRMPVRVQLGTDPDTHTKRLEIVARGRRYSISNFINMFEDAEFAILDLAHKKAGGLLPLELSSLPGSLESQPRAYTSAGPGGSATARFGSSLPLAASSHTEQQGRRWLGATSDVSGDTSYRALSRQSPGPRPEEAHEPLPGPQRPLSRSRPGVAVPRLRLQAVAMTAGEVGRASGGAFGLDAKGLQRQVSRYPLSPMRDGSGSSRRRLSVNAQVGCGEETAVPAPRRIASRKPRAAASLSEDAAGGGGCPPGEGRGASRRLKSASTSVGQHGGRAMREADAGLKRSSLSVLEGTGHQGKKTLTAGAAAKKGGASQASMSAVHGDRGAEATETRGKSKSRRLAGGAKLTATSSLKGASADQERALLGSAVTRTGPGGGHQRMPGELARCAKSNSRKAPSATKAGVNAARKTATTQLKTFVPSPQGCRVAGSPVGASVKSCAVQATLATGPSMQRSPIPPTPSRSLVSSQPDSELASPSSSLPADSSQLNVKSAVSSASWQEDAVCPQTSLLYASPASHSDAAAVRRSSSLSRGGVPVVGLPASPTIPAASVTRAAYSKFPPSSPVREKLAHAEKSSKLGSLVVSRCSPHLAARAFQDSVDAPSHTHVGHDPTQQTVRLMQRGLWPIPVSATMSSSSLSPQ</sequence>
<feature type="region of interest" description="Disordered" evidence="1">
    <location>
        <begin position="29"/>
        <end position="54"/>
    </location>
</feature>
<dbReference type="RefSeq" id="XP_029215943.1">
    <property type="nucleotide sequence ID" value="XM_029361128.1"/>
</dbReference>
<feature type="compositionally biased region" description="Basic and acidic residues" evidence="1">
    <location>
        <begin position="74"/>
        <end position="83"/>
    </location>
</feature>
<feature type="region of interest" description="Disordered" evidence="1">
    <location>
        <begin position="963"/>
        <end position="1001"/>
    </location>
</feature>
<organism evidence="2 3">
    <name type="scientific">Besnoitia besnoiti</name>
    <name type="common">Apicomplexan protozoan</name>
    <dbReference type="NCBI Taxonomy" id="94643"/>
    <lineage>
        <taxon>Eukaryota</taxon>
        <taxon>Sar</taxon>
        <taxon>Alveolata</taxon>
        <taxon>Apicomplexa</taxon>
        <taxon>Conoidasida</taxon>
        <taxon>Coccidia</taxon>
        <taxon>Eucoccidiorida</taxon>
        <taxon>Eimeriorina</taxon>
        <taxon>Sarcocystidae</taxon>
        <taxon>Besnoitia</taxon>
    </lineage>
</organism>
<feature type="region of interest" description="Disordered" evidence="1">
    <location>
        <begin position="121"/>
        <end position="193"/>
    </location>
</feature>
<dbReference type="OrthoDB" id="342409at2759"/>
<feature type="compositionally biased region" description="Basic and acidic residues" evidence="1">
    <location>
        <begin position="837"/>
        <end position="849"/>
    </location>
</feature>
<feature type="compositionally biased region" description="Polar residues" evidence="1">
    <location>
        <begin position="36"/>
        <end position="49"/>
    </location>
</feature>
<reference evidence="2 3" key="1">
    <citation type="submission" date="2017-09" db="EMBL/GenBank/DDBJ databases">
        <title>Genome sequencing of Besnoitia besnoiti strain Bb-Ger1.</title>
        <authorList>
            <person name="Schares G."/>
            <person name="Venepally P."/>
            <person name="Lorenzi H.A."/>
        </authorList>
    </citation>
    <scope>NUCLEOTIDE SEQUENCE [LARGE SCALE GENOMIC DNA]</scope>
    <source>
        <strain evidence="2 3">Bb-Ger1</strain>
    </source>
</reference>
<dbReference type="AlphaFoldDB" id="A0A2A9M3Y9"/>
<keyword evidence="3" id="KW-1185">Reference proteome</keyword>
<dbReference type="Proteomes" id="UP000224006">
    <property type="component" value="Chromosome XII"/>
</dbReference>
<feature type="compositionally biased region" description="Gly residues" evidence="1">
    <location>
        <begin position="759"/>
        <end position="770"/>
    </location>
</feature>
<dbReference type="EMBL" id="NWUJ01000013">
    <property type="protein sequence ID" value="PFH31934.1"/>
    <property type="molecule type" value="Genomic_DNA"/>
</dbReference>
<feature type="region of interest" description="Disordered" evidence="1">
    <location>
        <begin position="74"/>
        <end position="93"/>
    </location>
</feature>
<gene>
    <name evidence="2" type="ORF">BESB_024260</name>
</gene>
<evidence type="ECO:0000256" key="1">
    <source>
        <dbReference type="SAM" id="MobiDB-lite"/>
    </source>
</evidence>
<feature type="compositionally biased region" description="Low complexity" evidence="1">
    <location>
        <begin position="981"/>
        <end position="1001"/>
    </location>
</feature>
<feature type="region of interest" description="Disordered" evidence="1">
    <location>
        <begin position="741"/>
        <end position="859"/>
    </location>
</feature>
<feature type="compositionally biased region" description="Low complexity" evidence="1">
    <location>
        <begin position="815"/>
        <end position="828"/>
    </location>
</feature>
<protein>
    <submittedName>
        <fullName evidence="2">Uncharacterized protein</fullName>
    </submittedName>
</protein>